<dbReference type="PANTHER" id="PTHR37299:SF1">
    <property type="entry name" value="STAGE 0 SPORULATION PROTEIN A HOMOLOG"/>
    <property type="match status" value="1"/>
</dbReference>
<dbReference type="Proteomes" id="UP000837932">
    <property type="component" value="Unassembled WGS sequence"/>
</dbReference>
<proteinExistence type="predicted"/>
<dbReference type="PROSITE" id="PS50930">
    <property type="entry name" value="HTH_LYTTR"/>
    <property type="match status" value="1"/>
</dbReference>
<dbReference type="Gene3D" id="2.40.50.1020">
    <property type="entry name" value="LytTr DNA-binding domain"/>
    <property type="match status" value="1"/>
</dbReference>
<evidence type="ECO:0000313" key="2">
    <source>
        <dbReference type="EMBL" id="CAH0997915.1"/>
    </source>
</evidence>
<accession>A0ABM9AVS2</accession>
<dbReference type="PANTHER" id="PTHR37299">
    <property type="entry name" value="TRANSCRIPTIONAL REGULATOR-RELATED"/>
    <property type="match status" value="1"/>
</dbReference>
<protein>
    <recommendedName>
        <fullName evidence="1">HTH LytTR-type domain-containing protein</fullName>
    </recommendedName>
</protein>
<dbReference type="InterPro" id="IPR046947">
    <property type="entry name" value="LytR-like"/>
</dbReference>
<dbReference type="Pfam" id="PF04397">
    <property type="entry name" value="LytTR"/>
    <property type="match status" value="1"/>
</dbReference>
<sequence length="111" mass="12813">MSTTIIKITRNQSIETNAILFLEAHGNYTLLYLSSGKQVMAAASLKSFENILPKTNFCRPSKSFIICKEYIKSINYQLKYLVLNNKRVIQISRRRVPTIFDEINTHSLNQN</sequence>
<dbReference type="InterPro" id="IPR007492">
    <property type="entry name" value="LytTR_DNA-bd_dom"/>
</dbReference>
<evidence type="ECO:0000259" key="1">
    <source>
        <dbReference type="PROSITE" id="PS50930"/>
    </source>
</evidence>
<gene>
    <name evidence="2" type="ORF">EMA8858_04050</name>
</gene>
<feature type="domain" description="HTH LytTR-type" evidence="1">
    <location>
        <begin position="1"/>
        <end position="105"/>
    </location>
</feature>
<comment type="caution">
    <text evidence="2">The sequence shown here is derived from an EMBL/GenBank/DDBJ whole genome shotgun (WGS) entry which is preliminary data.</text>
</comment>
<dbReference type="EMBL" id="CAKLPY010000008">
    <property type="protein sequence ID" value="CAH0997915.1"/>
    <property type="molecule type" value="Genomic_DNA"/>
</dbReference>
<keyword evidence="3" id="KW-1185">Reference proteome</keyword>
<dbReference type="SMART" id="SM00850">
    <property type="entry name" value="LytTR"/>
    <property type="match status" value="1"/>
</dbReference>
<name>A0ABM9AVS2_9BACT</name>
<reference evidence="2" key="1">
    <citation type="submission" date="2021-12" db="EMBL/GenBank/DDBJ databases">
        <authorList>
            <person name="Rodrigo-Torres L."/>
            <person name="Arahal R. D."/>
            <person name="Lucena T."/>
        </authorList>
    </citation>
    <scope>NUCLEOTIDE SEQUENCE</scope>
    <source>
        <strain evidence="2">CECT 8858</strain>
    </source>
</reference>
<dbReference type="RefSeq" id="WP_238808726.1">
    <property type="nucleotide sequence ID" value="NZ_CAKLPY010000008.1"/>
</dbReference>
<evidence type="ECO:0000313" key="3">
    <source>
        <dbReference type="Proteomes" id="UP000837932"/>
    </source>
</evidence>
<organism evidence="2 3">
    <name type="scientific">Emticicia aquatica</name>
    <dbReference type="NCBI Taxonomy" id="1681835"/>
    <lineage>
        <taxon>Bacteria</taxon>
        <taxon>Pseudomonadati</taxon>
        <taxon>Bacteroidota</taxon>
        <taxon>Cytophagia</taxon>
        <taxon>Cytophagales</taxon>
        <taxon>Leadbetterellaceae</taxon>
        <taxon>Emticicia</taxon>
    </lineage>
</organism>